<dbReference type="InterPro" id="IPR007000">
    <property type="entry name" value="PLipase_B-like"/>
</dbReference>
<evidence type="ECO:0000256" key="6">
    <source>
        <dbReference type="SAM" id="MobiDB-lite"/>
    </source>
</evidence>
<sequence>MTNNKIIKNGISYEKNGWLYISVKGRPRERGYAYGYFCAPEFKKVQKMLRFMCDNDIGESWDFFIDGTKKYFEEKIQKNFPELYEEIEGIAEGCTAGGTPTTTLEILTWNNYFTMLDSWYGSTLKASGGPGGREGGAKDRCSAFIAVGDYTKDGKIVVAHNSFSNFMDGQYMNVILDMNPHKGHRFIMQTCPCWIWSGTDFFVTAAGIIGTETTIGGFNVYENNFPIGFRIRKAMQYGDTMDDYVKILLHENSGDYANSWLFGDTNTNEILRLELGLKYHNVERTKNGFFIGFNAAYDPKIRNKECVDTGFDDTRRHQGARRVRLGDLMEENKGKLDIDLALKLIGDHYDVYLEKENPCSRTVCSHYELDAREYMSDPSRPKPYQPRGALDGTAANTEMGKNMSFMARYGASCGTPFNAEEFCKKRRQWAYLKPYLMDRPSQPWTLFTTTRSYKRTKTIRLREKSSKNTSRRSNK</sequence>
<dbReference type="NCBIfam" id="NF040521">
    <property type="entry name" value="C45_proenzyme"/>
    <property type="match status" value="1"/>
</dbReference>
<dbReference type="Pfam" id="PF04916">
    <property type="entry name" value="Phospholip_B"/>
    <property type="match status" value="1"/>
</dbReference>
<dbReference type="PANTHER" id="PTHR12370:SF3">
    <property type="entry name" value="PHOSPHOLIPASE B-LIKE 2-RELATED"/>
    <property type="match status" value="1"/>
</dbReference>
<keyword evidence="4" id="KW-0443">Lipid metabolism</keyword>
<keyword evidence="1" id="KW-0732">Signal</keyword>
<keyword evidence="3" id="KW-0442">Lipid degradation</keyword>
<feature type="region of interest" description="Disordered" evidence="6">
    <location>
        <begin position="375"/>
        <end position="395"/>
    </location>
</feature>
<dbReference type="AlphaFoldDB" id="A0A6C0K2X2"/>
<dbReference type="PANTHER" id="PTHR12370">
    <property type="entry name" value="PHOSPHOLIPASE B-RELATED"/>
    <property type="match status" value="1"/>
</dbReference>
<protein>
    <submittedName>
        <fullName evidence="7">Uncharacterized protein</fullName>
    </submittedName>
</protein>
<organism evidence="7">
    <name type="scientific">viral metagenome</name>
    <dbReference type="NCBI Taxonomy" id="1070528"/>
    <lineage>
        <taxon>unclassified sequences</taxon>
        <taxon>metagenomes</taxon>
        <taxon>organismal metagenomes</taxon>
    </lineage>
</organism>
<reference evidence="7" key="1">
    <citation type="journal article" date="2020" name="Nature">
        <title>Giant virus diversity and host interactions through global metagenomics.</title>
        <authorList>
            <person name="Schulz F."/>
            <person name="Roux S."/>
            <person name="Paez-Espino D."/>
            <person name="Jungbluth S."/>
            <person name="Walsh D.A."/>
            <person name="Denef V.J."/>
            <person name="McMahon K.D."/>
            <person name="Konstantinidis K.T."/>
            <person name="Eloe-Fadrosh E.A."/>
            <person name="Kyrpides N.C."/>
            <person name="Woyke T."/>
        </authorList>
    </citation>
    <scope>NUCLEOTIDE SEQUENCE</scope>
    <source>
        <strain evidence="7">GVMAG-S-1101165-83</strain>
    </source>
</reference>
<evidence type="ECO:0000256" key="5">
    <source>
        <dbReference type="ARBA" id="ARBA00023180"/>
    </source>
</evidence>
<dbReference type="GO" id="GO:0005576">
    <property type="term" value="C:extracellular region"/>
    <property type="evidence" value="ECO:0007669"/>
    <property type="project" value="TreeGrafter"/>
</dbReference>
<dbReference type="EMBL" id="MN740769">
    <property type="protein sequence ID" value="QHU10558.1"/>
    <property type="molecule type" value="Genomic_DNA"/>
</dbReference>
<dbReference type="InterPro" id="IPR047794">
    <property type="entry name" value="C45_proenzyme-like"/>
</dbReference>
<name>A0A6C0K2X2_9ZZZZ</name>
<evidence type="ECO:0000256" key="3">
    <source>
        <dbReference type="ARBA" id="ARBA00022963"/>
    </source>
</evidence>
<keyword evidence="2" id="KW-0378">Hydrolase</keyword>
<accession>A0A6C0K2X2</accession>
<proteinExistence type="predicted"/>
<evidence type="ECO:0000256" key="4">
    <source>
        <dbReference type="ARBA" id="ARBA00023098"/>
    </source>
</evidence>
<evidence type="ECO:0000256" key="2">
    <source>
        <dbReference type="ARBA" id="ARBA00022801"/>
    </source>
</evidence>
<evidence type="ECO:0000256" key="1">
    <source>
        <dbReference type="ARBA" id="ARBA00022729"/>
    </source>
</evidence>
<dbReference type="Gene3D" id="3.60.60.30">
    <property type="match status" value="1"/>
</dbReference>
<keyword evidence="5" id="KW-0325">Glycoprotein</keyword>
<dbReference type="GO" id="GO:0009395">
    <property type="term" value="P:phospholipid catabolic process"/>
    <property type="evidence" value="ECO:0007669"/>
    <property type="project" value="TreeGrafter"/>
</dbReference>
<dbReference type="GO" id="GO:0004620">
    <property type="term" value="F:phospholipase activity"/>
    <property type="evidence" value="ECO:0007669"/>
    <property type="project" value="InterPro"/>
</dbReference>
<evidence type="ECO:0000313" key="7">
    <source>
        <dbReference type="EMBL" id="QHU10558.1"/>
    </source>
</evidence>